<comment type="similarity">
    <text evidence="2 16 17">Belongs to the SecA family.</text>
</comment>
<keyword evidence="18" id="KW-0175">Coiled coil</keyword>
<evidence type="ECO:0000256" key="10">
    <source>
        <dbReference type="ARBA" id="ARBA00022840"/>
    </source>
</evidence>
<dbReference type="GO" id="GO:0008564">
    <property type="term" value="F:protein-exporting ATPase activity"/>
    <property type="evidence" value="ECO:0007669"/>
    <property type="project" value="UniProtKB-EC"/>
</dbReference>
<dbReference type="InterPro" id="IPR036266">
    <property type="entry name" value="SecA_Wing/Scaffold_sf"/>
</dbReference>
<keyword evidence="3 16" id="KW-0813">Transport</keyword>
<evidence type="ECO:0000256" key="13">
    <source>
        <dbReference type="ARBA" id="ARBA00023010"/>
    </source>
</evidence>
<feature type="binding site" evidence="16">
    <location>
        <position position="507"/>
    </location>
    <ligand>
        <name>ATP</name>
        <dbReference type="ChEBI" id="CHEBI:30616"/>
    </ligand>
</feature>
<dbReference type="STRING" id="428993.SAMN06296058_2475"/>
<dbReference type="GO" id="GO:0031522">
    <property type="term" value="C:cell envelope Sec protein transport complex"/>
    <property type="evidence" value="ECO:0007669"/>
    <property type="project" value="TreeGrafter"/>
</dbReference>
<evidence type="ECO:0000256" key="9">
    <source>
        <dbReference type="ARBA" id="ARBA00022833"/>
    </source>
</evidence>
<dbReference type="Gene3D" id="3.40.50.300">
    <property type="entry name" value="P-loop containing nucleotide triphosphate hydrolases"/>
    <property type="match status" value="2"/>
</dbReference>
<keyword evidence="12 16" id="KW-1278">Translocase</keyword>
<feature type="domain" description="SecA family profile" evidence="22">
    <location>
        <begin position="3"/>
        <end position="615"/>
    </location>
</feature>
<dbReference type="OrthoDB" id="9805579at2"/>
<feature type="compositionally biased region" description="Basic residues" evidence="19">
    <location>
        <begin position="901"/>
        <end position="911"/>
    </location>
</feature>
<dbReference type="CDD" id="cd18803">
    <property type="entry name" value="SF2_C_secA"/>
    <property type="match status" value="1"/>
</dbReference>
<dbReference type="GO" id="GO:0017038">
    <property type="term" value="P:protein import"/>
    <property type="evidence" value="ECO:0007669"/>
    <property type="project" value="InterPro"/>
</dbReference>
<keyword evidence="10 16" id="KW-0067">ATP-binding</keyword>
<dbReference type="PRINTS" id="PR00906">
    <property type="entry name" value="SECA"/>
</dbReference>
<keyword evidence="9" id="KW-0862">Zinc</keyword>
<dbReference type="AlphaFoldDB" id="A0A1T5LGC8"/>
<keyword evidence="5 16" id="KW-0963">Cytoplasm</keyword>
<evidence type="ECO:0000259" key="22">
    <source>
        <dbReference type="PROSITE" id="PS51196"/>
    </source>
</evidence>
<evidence type="ECO:0000256" key="4">
    <source>
        <dbReference type="ARBA" id="ARBA00022475"/>
    </source>
</evidence>
<dbReference type="FunFam" id="3.40.50.300:FF:000081">
    <property type="entry name" value="Preprotein translocase subunit SecA"/>
    <property type="match status" value="1"/>
</dbReference>
<evidence type="ECO:0000256" key="17">
    <source>
        <dbReference type="RuleBase" id="RU003874"/>
    </source>
</evidence>
<evidence type="ECO:0000256" key="6">
    <source>
        <dbReference type="ARBA" id="ARBA00022519"/>
    </source>
</evidence>
<dbReference type="GO" id="GO:0005524">
    <property type="term" value="F:ATP binding"/>
    <property type="evidence" value="ECO:0007669"/>
    <property type="project" value="UniProtKB-UniRule"/>
</dbReference>
<dbReference type="InterPro" id="IPR014018">
    <property type="entry name" value="SecA_motor_DEAD"/>
</dbReference>
<feature type="coiled-coil region" evidence="18">
    <location>
        <begin position="826"/>
        <end position="856"/>
    </location>
</feature>
<keyword evidence="11 16" id="KW-0653">Protein transport</keyword>
<dbReference type="SUPFAM" id="SSF81767">
    <property type="entry name" value="Pre-protein crosslinking domain of SecA"/>
    <property type="match status" value="1"/>
</dbReference>
<feature type="region of interest" description="Disordered" evidence="19">
    <location>
        <begin position="880"/>
        <end position="911"/>
    </location>
</feature>
<feature type="binding site" evidence="16">
    <location>
        <begin position="105"/>
        <end position="109"/>
    </location>
    <ligand>
        <name>ATP</name>
        <dbReference type="ChEBI" id="CHEBI:30616"/>
    </ligand>
</feature>
<dbReference type="Gene3D" id="1.10.3060.10">
    <property type="entry name" value="Helical scaffold and wing domains of SecA"/>
    <property type="match status" value="1"/>
</dbReference>
<dbReference type="Pfam" id="PF02810">
    <property type="entry name" value="SEC-C"/>
    <property type="match status" value="1"/>
</dbReference>
<dbReference type="SMART" id="SM00957">
    <property type="entry name" value="SecA_DEAD"/>
    <property type="match status" value="1"/>
</dbReference>
<evidence type="ECO:0000256" key="8">
    <source>
        <dbReference type="ARBA" id="ARBA00022741"/>
    </source>
</evidence>
<accession>A0A1T5LGC8</accession>
<dbReference type="PROSITE" id="PS51194">
    <property type="entry name" value="HELICASE_CTER"/>
    <property type="match status" value="1"/>
</dbReference>
<dbReference type="EMBL" id="FUZV01000002">
    <property type="protein sequence ID" value="SKC75062.1"/>
    <property type="molecule type" value="Genomic_DNA"/>
</dbReference>
<evidence type="ECO:0000256" key="12">
    <source>
        <dbReference type="ARBA" id="ARBA00022967"/>
    </source>
</evidence>
<dbReference type="SMART" id="SM00958">
    <property type="entry name" value="SecA_PP_bind"/>
    <property type="match status" value="1"/>
</dbReference>
<dbReference type="Gene3D" id="3.90.1440.10">
    <property type="entry name" value="SecA, preprotein cross-linking domain"/>
    <property type="match status" value="1"/>
</dbReference>
<protein>
    <recommendedName>
        <fullName evidence="16 17">Protein translocase subunit SecA</fullName>
        <ecNumber evidence="16">7.4.2.8</ecNumber>
    </recommendedName>
</protein>
<evidence type="ECO:0000256" key="2">
    <source>
        <dbReference type="ARBA" id="ARBA00007650"/>
    </source>
</evidence>
<dbReference type="InterPro" id="IPR036670">
    <property type="entry name" value="SecA_X-link_sf"/>
</dbReference>
<keyword evidence="24" id="KW-1185">Reference proteome</keyword>
<dbReference type="CDD" id="cd17928">
    <property type="entry name" value="DEXDc_SecA"/>
    <property type="match status" value="1"/>
</dbReference>
<dbReference type="SUPFAM" id="SSF52540">
    <property type="entry name" value="P-loop containing nucleoside triphosphate hydrolases"/>
    <property type="match status" value="2"/>
</dbReference>
<name>A0A1T5LGC8_9GAMM</name>
<dbReference type="InterPro" id="IPR044722">
    <property type="entry name" value="SecA_SF2_C"/>
</dbReference>
<dbReference type="Pfam" id="PF07516">
    <property type="entry name" value="SecA_SW"/>
    <property type="match status" value="1"/>
</dbReference>
<gene>
    <name evidence="16" type="primary">secA</name>
    <name evidence="23" type="ORF">SAMN06296058_2475</name>
</gene>
<comment type="cofactor">
    <cofactor evidence="1">
        <name>Zn(2+)</name>
        <dbReference type="ChEBI" id="CHEBI:29105"/>
    </cofactor>
</comment>
<dbReference type="InterPro" id="IPR011116">
    <property type="entry name" value="SecA_Wing/Scaffold"/>
</dbReference>
<evidence type="ECO:0000256" key="1">
    <source>
        <dbReference type="ARBA" id="ARBA00001947"/>
    </source>
</evidence>
<sequence>MINNLLTRVFGSRNERLLKQLQRSVSKINALEPEMEKLSDEELKAKTPEFQKRIQDGESLDKILPEAFAVCREASRRVLGMRHYDVQLIGGMVLHLGKIAEMRTGEGKTLVATLPVYLNALEAKGVHVVTVNDYLARRDSAWMGRLYNWLGLSVGVVYPGMPHSDKHAAYAADITYGTNNEFGFDYLRDNMAMAKEDRFQRGLHYAIVDEVDSILIDEARTPLIISGPADESPELYLRVNQIVPQLVKQENEEAEGDFWVDEKGKQVHLSEAGMEHAEALLLKAGIITDEDSLYGANNLSVVHHLNAAMRAHAIYQRDVDYIVRDGEVVIVDEFTGRTLPGRRWSDGLHQAVEAKEGVQVQRENQTLASITFQNLFRMYKKLSGMTGTADTEAYEFQSIYGLEVIVIPTHRPTVRKDSPDQVFLNRKGKFNAVLTDIQDCYERGQPVLVGTTSIETSEMLSDFLNKAGVTHEVLNAKQHEREAHIVAQAGRPKAVTIATNMAGRGTDIVLGGSLEAELETLPEDATEADRAAIKSEWQKRHEAVKASGGLHIVGTERHESRRIDNQLRGRSGRQGDPGSSRFYLSLEDNLMRIFASDWVQKAMKLIGMKEDDVIEDRLVSRQIEKAQRKVEAHNFDIRKNLLDFDDVNNDQRKVIYAQRDELLEAESVQDNIDGIRGDVVAETVYRFVPANSVDEQWNLAALEAELAEEMALPLPVSRWPQEIEELDAEGIEQRVQDAMNAHFADKEAQIGPDTMRALEKHIMLTVLDKNWKEHLARMDYLRQGIHLRGYAQKQPKQEYKKEAFELFSEMLERVKREVVTLLSRVRIRTEEEVAALEAQERALAEAKARQMQFQHADVGGYGADEEAAAAALAQAGRPLPLPVEAGPKVGRNDPCPCGSGKKYKHCHGQLG</sequence>
<evidence type="ECO:0000256" key="5">
    <source>
        <dbReference type="ARBA" id="ARBA00022490"/>
    </source>
</evidence>
<dbReference type="PROSITE" id="PS51192">
    <property type="entry name" value="HELICASE_ATP_BIND_1"/>
    <property type="match status" value="1"/>
</dbReference>
<dbReference type="FunFam" id="1.10.3060.10:FF:000003">
    <property type="entry name" value="Protein translocase subunit SecA"/>
    <property type="match status" value="1"/>
</dbReference>
<comment type="subunit">
    <text evidence="16">Monomer and homodimer. Part of the essential Sec protein translocation apparatus which comprises SecA, SecYEG and auxiliary proteins SecDF-YajC and YidC.</text>
</comment>
<keyword evidence="6" id="KW-0997">Cell inner membrane</keyword>
<comment type="catalytic activity">
    <reaction evidence="15 16">
        <text>ATP + H2O + cellular proteinSide 1 = ADP + phosphate + cellular proteinSide 2.</text>
        <dbReference type="EC" id="7.4.2.8"/>
    </reaction>
</comment>
<dbReference type="PROSITE" id="PS51196">
    <property type="entry name" value="SECA_MOTOR_DEAD"/>
    <property type="match status" value="1"/>
</dbReference>
<dbReference type="InterPro" id="IPR001650">
    <property type="entry name" value="Helicase_C-like"/>
</dbReference>
<keyword evidence="8 16" id="KW-0547">Nucleotide-binding</keyword>
<dbReference type="EC" id="7.4.2.8" evidence="16"/>
<dbReference type="GO" id="GO:0043952">
    <property type="term" value="P:protein transport by the Sec complex"/>
    <property type="evidence" value="ECO:0007669"/>
    <property type="project" value="UniProtKB-ARBA"/>
</dbReference>
<dbReference type="PANTHER" id="PTHR30612">
    <property type="entry name" value="SECA INNER MEMBRANE COMPONENT OF SEC PROTEIN SECRETION SYSTEM"/>
    <property type="match status" value="1"/>
</dbReference>
<evidence type="ECO:0000256" key="11">
    <source>
        <dbReference type="ARBA" id="ARBA00022927"/>
    </source>
</evidence>
<dbReference type="GO" id="GO:0005886">
    <property type="term" value="C:plasma membrane"/>
    <property type="evidence" value="ECO:0007669"/>
    <property type="project" value="UniProtKB-SubCell"/>
</dbReference>
<dbReference type="InterPro" id="IPR011115">
    <property type="entry name" value="SecA_DEAD"/>
</dbReference>
<evidence type="ECO:0000256" key="14">
    <source>
        <dbReference type="ARBA" id="ARBA00023136"/>
    </source>
</evidence>
<feature type="binding site" evidence="16">
    <location>
        <position position="87"/>
    </location>
    <ligand>
        <name>ATP</name>
        <dbReference type="ChEBI" id="CHEBI:30616"/>
    </ligand>
</feature>
<dbReference type="GO" id="GO:0046872">
    <property type="term" value="F:metal ion binding"/>
    <property type="evidence" value="ECO:0007669"/>
    <property type="project" value="UniProtKB-KW"/>
</dbReference>
<dbReference type="Pfam" id="PF07517">
    <property type="entry name" value="SecA_DEAD"/>
    <property type="match status" value="1"/>
</dbReference>
<keyword evidence="7" id="KW-0479">Metal-binding</keyword>
<proteinExistence type="inferred from homology"/>
<feature type="domain" description="Helicase C-terminal" evidence="21">
    <location>
        <begin position="436"/>
        <end position="614"/>
    </location>
</feature>
<evidence type="ECO:0000313" key="24">
    <source>
        <dbReference type="Proteomes" id="UP000190341"/>
    </source>
</evidence>
<reference evidence="23 24" key="1">
    <citation type="submission" date="2017-02" db="EMBL/GenBank/DDBJ databases">
        <authorList>
            <person name="Peterson S.W."/>
        </authorList>
    </citation>
    <scope>NUCLEOTIDE SEQUENCE [LARGE SCALE GENOMIC DNA]</scope>
    <source>
        <strain evidence="23 24">P15</strain>
    </source>
</reference>
<dbReference type="InterPro" id="IPR027417">
    <property type="entry name" value="P-loop_NTPase"/>
</dbReference>
<dbReference type="FunFam" id="3.90.1440.10:FF:000001">
    <property type="entry name" value="Preprotein translocase subunit SecA"/>
    <property type="match status" value="1"/>
</dbReference>
<dbReference type="GO" id="GO:0005829">
    <property type="term" value="C:cytosol"/>
    <property type="evidence" value="ECO:0007669"/>
    <property type="project" value="TreeGrafter"/>
</dbReference>
<dbReference type="InterPro" id="IPR004027">
    <property type="entry name" value="SEC_C_motif"/>
</dbReference>
<dbReference type="Pfam" id="PF21090">
    <property type="entry name" value="P-loop_SecA"/>
    <property type="match status" value="1"/>
</dbReference>
<dbReference type="InterPro" id="IPR000185">
    <property type="entry name" value="SecA"/>
</dbReference>
<evidence type="ECO:0000256" key="15">
    <source>
        <dbReference type="ARBA" id="ARBA00034006"/>
    </source>
</evidence>
<evidence type="ECO:0000256" key="18">
    <source>
        <dbReference type="SAM" id="Coils"/>
    </source>
</evidence>
<evidence type="ECO:0000259" key="21">
    <source>
        <dbReference type="PROSITE" id="PS51194"/>
    </source>
</evidence>
<evidence type="ECO:0000256" key="16">
    <source>
        <dbReference type="HAMAP-Rule" id="MF_01382"/>
    </source>
</evidence>
<evidence type="ECO:0000256" key="7">
    <source>
        <dbReference type="ARBA" id="ARBA00022723"/>
    </source>
</evidence>
<evidence type="ECO:0000259" key="20">
    <source>
        <dbReference type="PROSITE" id="PS51192"/>
    </source>
</evidence>
<comment type="function">
    <text evidence="16">Part of the Sec protein translocase complex. Interacts with the SecYEG preprotein conducting channel. Has a central role in coupling the hydrolysis of ATP to the transfer of proteins into and across the cell membrane, serving both as a receptor for the preprotein-SecB complex and as an ATP-driven molecular motor driving the stepwise translocation of polypeptide chains across the membrane.</text>
</comment>
<dbReference type="GO" id="GO:0065002">
    <property type="term" value="P:intracellular protein transmembrane transport"/>
    <property type="evidence" value="ECO:0007669"/>
    <property type="project" value="UniProtKB-UniRule"/>
</dbReference>
<dbReference type="SUPFAM" id="SSF81886">
    <property type="entry name" value="Helical scaffold and wing domains of SecA"/>
    <property type="match status" value="1"/>
</dbReference>
<dbReference type="InterPro" id="IPR014001">
    <property type="entry name" value="Helicase_ATP-bd"/>
</dbReference>
<dbReference type="NCBIfam" id="TIGR00963">
    <property type="entry name" value="secA"/>
    <property type="match status" value="1"/>
</dbReference>
<dbReference type="NCBIfam" id="NF009538">
    <property type="entry name" value="PRK12904.1"/>
    <property type="match status" value="1"/>
</dbReference>
<dbReference type="RefSeq" id="WP_079724830.1">
    <property type="nucleotide sequence ID" value="NZ_BMCL01000001.1"/>
</dbReference>
<dbReference type="InterPro" id="IPR011130">
    <property type="entry name" value="SecA_preprotein_X-link_dom"/>
</dbReference>
<dbReference type="PROSITE" id="PS01312">
    <property type="entry name" value="SECA"/>
    <property type="match status" value="1"/>
</dbReference>
<dbReference type="Pfam" id="PF01043">
    <property type="entry name" value="SecA_PP_bind"/>
    <property type="match status" value="1"/>
</dbReference>
<dbReference type="PANTHER" id="PTHR30612:SF0">
    <property type="entry name" value="CHLOROPLAST PROTEIN-TRANSPORTING ATPASE"/>
    <property type="match status" value="1"/>
</dbReference>
<organism evidence="23 24">
    <name type="scientific">Pseudoxanthomonas indica</name>
    <dbReference type="NCBI Taxonomy" id="428993"/>
    <lineage>
        <taxon>Bacteria</taxon>
        <taxon>Pseudomonadati</taxon>
        <taxon>Pseudomonadota</taxon>
        <taxon>Gammaproteobacteria</taxon>
        <taxon>Lysobacterales</taxon>
        <taxon>Lysobacteraceae</taxon>
        <taxon>Pseudoxanthomonas</taxon>
    </lineage>
</organism>
<dbReference type="GO" id="GO:0006605">
    <property type="term" value="P:protein targeting"/>
    <property type="evidence" value="ECO:0007669"/>
    <property type="project" value="UniProtKB-UniRule"/>
</dbReference>
<feature type="domain" description="Helicase ATP-binding" evidence="20">
    <location>
        <begin position="89"/>
        <end position="247"/>
    </location>
</feature>
<evidence type="ECO:0000313" key="23">
    <source>
        <dbReference type="EMBL" id="SKC75062.1"/>
    </source>
</evidence>
<evidence type="ECO:0000256" key="19">
    <source>
        <dbReference type="SAM" id="MobiDB-lite"/>
    </source>
</evidence>
<keyword evidence="4 16" id="KW-1003">Cell membrane</keyword>
<keyword evidence="14 16" id="KW-0472">Membrane</keyword>
<comment type="subcellular location">
    <subcellularLocation>
        <location evidence="16">Cell membrane</location>
        <topology evidence="16">Peripheral membrane protein</topology>
        <orientation evidence="16">Cytoplasmic side</orientation>
    </subcellularLocation>
    <subcellularLocation>
        <location evidence="16">Cytoplasm</location>
    </subcellularLocation>
    <text evidence="16">Distribution is 50-50.</text>
</comment>
<keyword evidence="13 16" id="KW-0811">Translocation</keyword>
<dbReference type="Proteomes" id="UP000190341">
    <property type="component" value="Unassembled WGS sequence"/>
</dbReference>
<evidence type="ECO:0000256" key="3">
    <source>
        <dbReference type="ARBA" id="ARBA00022448"/>
    </source>
</evidence>
<dbReference type="FunFam" id="3.40.50.300:FF:000113">
    <property type="entry name" value="Preprotein translocase subunit SecA"/>
    <property type="match status" value="1"/>
</dbReference>
<dbReference type="HAMAP" id="MF_01382">
    <property type="entry name" value="SecA"/>
    <property type="match status" value="1"/>
</dbReference>
<dbReference type="InterPro" id="IPR020937">
    <property type="entry name" value="SecA_CS"/>
</dbReference>